<organism evidence="1 2">
    <name type="scientific">Escherichia coli</name>
    <dbReference type="NCBI Taxonomy" id="562"/>
    <lineage>
        <taxon>Bacteria</taxon>
        <taxon>Pseudomonadati</taxon>
        <taxon>Pseudomonadota</taxon>
        <taxon>Gammaproteobacteria</taxon>
        <taxon>Enterobacterales</taxon>
        <taxon>Enterobacteriaceae</taxon>
        <taxon>Escherichia</taxon>
    </lineage>
</organism>
<gene>
    <name evidence="1" type="ORF">NCTC8009_00689</name>
</gene>
<dbReference type="AlphaFoldDB" id="A0A2X1MN52"/>
<protein>
    <submittedName>
        <fullName evidence="1">Defense against restriction protein</fullName>
    </submittedName>
</protein>
<reference evidence="1 2" key="1">
    <citation type="submission" date="2018-06" db="EMBL/GenBank/DDBJ databases">
        <authorList>
            <consortium name="Pathogen Informatics"/>
            <person name="Doyle S."/>
        </authorList>
    </citation>
    <scope>NUCLEOTIDE SEQUENCE [LARGE SCALE GENOMIC DNA]</scope>
    <source>
        <strain evidence="1 2">NCTC8009</strain>
    </source>
</reference>
<evidence type="ECO:0000313" key="1">
    <source>
        <dbReference type="EMBL" id="SPW74277.1"/>
    </source>
</evidence>
<name>A0A2X1MN52_ECOLX</name>
<sequence>MERTSFRNTLVVKKDGRVSNESMKTALSRRFDSRINWDLLGVTTQAWQGAKVGDKRLVGGIWHEFDGLKWVKDTTTKSSALDVSRYGVSTFGDLQIAFQSTNGILALSWDQISAIASDYPSVVSDEVAAMIRFAGKQREKDRERVMRGALIGQLINKALDLRNLGVNVDDKLADASRLAAAEVAKYGPPHAIKLNGLAEAGAKNWMTFTGNVKQDGSTSDLLAGRLDVTDGAAGIDFTRPEQVIAHLLVM</sequence>
<dbReference type="Proteomes" id="UP000250991">
    <property type="component" value="Unassembled WGS sequence"/>
</dbReference>
<proteinExistence type="predicted"/>
<dbReference type="EMBL" id="UARW01000007">
    <property type="protein sequence ID" value="SPW74277.1"/>
    <property type="molecule type" value="Genomic_DNA"/>
</dbReference>
<accession>A0A2X1MN52</accession>
<evidence type="ECO:0000313" key="2">
    <source>
        <dbReference type="Proteomes" id="UP000250991"/>
    </source>
</evidence>